<dbReference type="Gene3D" id="3.40.50.1820">
    <property type="entry name" value="alpha/beta hydrolase"/>
    <property type="match status" value="1"/>
</dbReference>
<protein>
    <recommendedName>
        <fullName evidence="3">Lipase</fullName>
    </recommendedName>
</protein>
<keyword evidence="2" id="KW-1185">Reference proteome</keyword>
<dbReference type="Proteomes" id="UP000054600">
    <property type="component" value="Unassembled WGS sequence"/>
</dbReference>
<accession>A0A0W0YMZ0</accession>
<name>A0A0W0YMZ0_9GAMM</name>
<sequence length="299" mass="33004">MDLQRILAVLFSFVFSTLIHALPDPGSNPGIAFVHGTRDHREDAYGGYWKVDFIQNVSQGLSKPENHFVAHCDFNQYMWHKDAALCVADQLLEFISDKNISSLTVYTHSDGANIIRWILSNPTYDGRFMALKRKITQVIAIAPSSAGTPLADEVLNGGMFETSLAWLLGYISDAVKQQRVGDMLIFNEEVLLGGKGRPSLSIPFKVIVGTDVYASPFSSDSYCNGYFQNSGLKIAKLYLDKCADGFLNCTSQASAGDLWFYDIDKTERNAPLSHNQSRHSCFGLDKLLISALTAQGAVQ</sequence>
<reference evidence="1 2" key="1">
    <citation type="submission" date="2015-11" db="EMBL/GenBank/DDBJ databases">
        <title>Genomic analysis of 38 Legionella species identifies large and diverse effector repertoires.</title>
        <authorList>
            <person name="Burstein D."/>
            <person name="Amaro F."/>
            <person name="Zusman T."/>
            <person name="Lifshitz Z."/>
            <person name="Cohen O."/>
            <person name="Gilbert J.A."/>
            <person name="Pupko T."/>
            <person name="Shuman H.A."/>
            <person name="Segal G."/>
        </authorList>
    </citation>
    <scope>NUCLEOTIDE SEQUENCE [LARGE SCALE GENOMIC DNA]</scope>
    <source>
        <strain evidence="1 2">ATCC 49655</strain>
    </source>
</reference>
<gene>
    <name evidence="1" type="ORF">Lsha_2185</name>
</gene>
<comment type="caution">
    <text evidence="1">The sequence shown here is derived from an EMBL/GenBank/DDBJ whole genome shotgun (WGS) entry which is preliminary data.</text>
</comment>
<dbReference type="InterPro" id="IPR029058">
    <property type="entry name" value="AB_hydrolase_fold"/>
</dbReference>
<dbReference type="PATRIC" id="fig|1122169.6.peg.2507"/>
<evidence type="ECO:0000313" key="1">
    <source>
        <dbReference type="EMBL" id="KTD57907.1"/>
    </source>
</evidence>
<dbReference type="EMBL" id="LNYW01000059">
    <property type="protein sequence ID" value="KTD57907.1"/>
    <property type="molecule type" value="Genomic_DNA"/>
</dbReference>
<evidence type="ECO:0000313" key="2">
    <source>
        <dbReference type="Proteomes" id="UP000054600"/>
    </source>
</evidence>
<dbReference type="STRING" id="1122169.Lsha_2185"/>
<proteinExistence type="predicted"/>
<organism evidence="1 2">
    <name type="scientific">Legionella shakespearei DSM 23087</name>
    <dbReference type="NCBI Taxonomy" id="1122169"/>
    <lineage>
        <taxon>Bacteria</taxon>
        <taxon>Pseudomonadati</taxon>
        <taxon>Pseudomonadota</taxon>
        <taxon>Gammaproteobacteria</taxon>
        <taxon>Legionellales</taxon>
        <taxon>Legionellaceae</taxon>
        <taxon>Legionella</taxon>
    </lineage>
</organism>
<dbReference type="SUPFAM" id="SSF53474">
    <property type="entry name" value="alpha/beta-Hydrolases"/>
    <property type="match status" value="1"/>
</dbReference>
<evidence type="ECO:0008006" key="3">
    <source>
        <dbReference type="Google" id="ProtNLM"/>
    </source>
</evidence>
<dbReference type="RefSeq" id="WP_026253848.1">
    <property type="nucleotide sequence ID" value="NZ_KB892383.1"/>
</dbReference>
<dbReference type="AlphaFoldDB" id="A0A0W0YMZ0"/>
<dbReference type="eggNOG" id="COG1075">
    <property type="taxonomic scope" value="Bacteria"/>
</dbReference>